<dbReference type="STRING" id="1006006.Mcup_1619"/>
<dbReference type="GO" id="GO:0006355">
    <property type="term" value="P:regulation of DNA-templated transcription"/>
    <property type="evidence" value="ECO:0007669"/>
    <property type="project" value="InterPro"/>
</dbReference>
<dbReference type="AlphaFoldDB" id="F4FZW0"/>
<dbReference type="Pfam" id="PF01402">
    <property type="entry name" value="RHH_1"/>
    <property type="match status" value="1"/>
</dbReference>
<dbReference type="CDD" id="cd22231">
    <property type="entry name" value="RHH_NikR_HicB-like"/>
    <property type="match status" value="1"/>
</dbReference>
<dbReference type="PATRIC" id="fig|1006006.8.peg.1618"/>
<feature type="domain" description="Ribbon-helix-helix protein CopG" evidence="1">
    <location>
        <begin position="56"/>
        <end position="90"/>
    </location>
</feature>
<gene>
    <name evidence="2" type="ordered locus">Mcup_1619</name>
</gene>
<organism evidence="2 3">
    <name type="scientific">Metallosphaera cuprina (strain Ar-4)</name>
    <dbReference type="NCBI Taxonomy" id="1006006"/>
    <lineage>
        <taxon>Archaea</taxon>
        <taxon>Thermoproteota</taxon>
        <taxon>Thermoprotei</taxon>
        <taxon>Sulfolobales</taxon>
        <taxon>Sulfolobaceae</taxon>
        <taxon>Metallosphaera</taxon>
    </lineage>
</organism>
<name>F4FZW0_METCR</name>
<evidence type="ECO:0000313" key="2">
    <source>
        <dbReference type="EMBL" id="AEB95722.1"/>
    </source>
</evidence>
<dbReference type="GeneID" id="10493808"/>
<dbReference type="InterPro" id="IPR002145">
    <property type="entry name" value="CopG"/>
</dbReference>
<proteinExistence type="predicted"/>
<dbReference type="InterPro" id="IPR013321">
    <property type="entry name" value="Arc_rbn_hlx_hlx"/>
</dbReference>
<evidence type="ECO:0000313" key="3">
    <source>
        <dbReference type="Proteomes" id="UP000007812"/>
    </source>
</evidence>
<keyword evidence="3" id="KW-1185">Reference proteome</keyword>
<dbReference type="HOGENOM" id="CLU_2191018_0_0_2"/>
<dbReference type="eggNOG" id="arCOG12520">
    <property type="taxonomic scope" value="Archaea"/>
</dbReference>
<dbReference type="Proteomes" id="UP000007812">
    <property type="component" value="Chromosome"/>
</dbReference>
<dbReference type="OrthoDB" id="34770at2157"/>
<protein>
    <submittedName>
        <fullName evidence="2">CopG family transcriptional regulator</fullName>
    </submittedName>
</protein>
<dbReference type="EMBL" id="CP002656">
    <property type="protein sequence ID" value="AEB95722.1"/>
    <property type="molecule type" value="Genomic_DNA"/>
</dbReference>
<evidence type="ECO:0000259" key="1">
    <source>
        <dbReference type="Pfam" id="PF01402"/>
    </source>
</evidence>
<dbReference type="KEGG" id="mcn:Mcup_1619"/>
<reference evidence="2 3" key="1">
    <citation type="journal article" date="2011" name="J. Bacteriol.">
        <title>Complete genome sequence of Metallosphaera cuprina, a metal sulfide-oxidizing archaeon from a hot spring.</title>
        <authorList>
            <person name="Liu L.J."/>
            <person name="You X.Y."/>
            <person name="Zheng H."/>
            <person name="Wang S."/>
            <person name="Jiang C.Y."/>
            <person name="Liu S.J."/>
        </authorList>
    </citation>
    <scope>NUCLEOTIDE SEQUENCE [LARGE SCALE GENOMIC DNA]</scope>
    <source>
        <strain evidence="2 3">Ar-4</strain>
    </source>
</reference>
<accession>F4FZW0</accession>
<sequence>MKVVSFKVEKVTAERAWNIIRRDKGRLSNAIRERVERIIKYDMPLVPTSREGKHVIVTVKIPEELFQQIQKFIKERGVTQSELFRSALYLFIEDNKTKLDEINSLSLP</sequence>
<dbReference type="Gene3D" id="1.10.1220.10">
    <property type="entry name" value="Met repressor-like"/>
    <property type="match status" value="1"/>
</dbReference>
<dbReference type="RefSeq" id="WP_013738220.1">
    <property type="nucleotide sequence ID" value="NC_015435.1"/>
</dbReference>